<dbReference type="Gene3D" id="3.30.465.10">
    <property type="match status" value="1"/>
</dbReference>
<sequence length="427" mass="46476">MWRHFVPVSRSALVLPRHIQAHGGAVCNRQQSTRRAASPQTIFALKELLGDRLSTARSVLEASFSSVAGVQCGGGDQNLCSEPHADHPVWCWYFDRGAYLSCCWWGVNRFLDRLSMSVKVEAGVTREQLNADLRATGLMFPVDPGANATIGGMAATNASGTTTVKYGNMKTNVLSLTAVMADGRIIKTGSKARKSSAGYDLTRLLIGAEGTLAIVTEVELRLSGVPEAEKAMICSFDTMKDAIDTCTTVMQVGVPVARMEMMDENVVAAANKYSNQNNPLRPSLIIEHHGSESELEQQSNAVREIARNFGAMGIEVASTVEDRKRLWNGRHSLWHAVLSQVPGSRGFSADVAVPLSKLADAVVETQHDLKNSEHLGRMKAFSHRLVKRALACGGTCTGEHGIGLGKMDYLPMEHLISCTQSRRLWIR</sequence>
<dbReference type="InterPro" id="IPR016169">
    <property type="entry name" value="FAD-bd_PCMH_sub2"/>
</dbReference>
<evidence type="ECO:0000313" key="12">
    <source>
        <dbReference type="Proteomes" id="UP000006643"/>
    </source>
</evidence>
<dbReference type="eggNOG" id="KOG1231">
    <property type="taxonomic scope" value="Eukaryota"/>
</dbReference>
<name>D0N338_PHYIT</name>
<keyword evidence="7" id="KW-0560">Oxidoreductase</keyword>
<evidence type="ECO:0000256" key="7">
    <source>
        <dbReference type="ARBA" id="ARBA00023002"/>
    </source>
</evidence>
<dbReference type="AlphaFoldDB" id="D0N338"/>
<dbReference type="SUPFAM" id="SSF56176">
    <property type="entry name" value="FAD-binding/transporter-associated domain-like"/>
    <property type="match status" value="1"/>
</dbReference>
<keyword evidence="12" id="KW-1185">Reference proteome</keyword>
<dbReference type="HOGENOM" id="CLU_017779_3_0_1"/>
<dbReference type="Pfam" id="PF02913">
    <property type="entry name" value="FAD-oxidase_C"/>
    <property type="match status" value="1"/>
</dbReference>
<comment type="cofactor">
    <cofactor evidence="1">
        <name>FAD</name>
        <dbReference type="ChEBI" id="CHEBI:57692"/>
    </cofactor>
</comment>
<dbReference type="RefSeq" id="XP_002999184.1">
    <property type="nucleotide sequence ID" value="XM_002999138.1"/>
</dbReference>
<evidence type="ECO:0000256" key="6">
    <source>
        <dbReference type="ARBA" id="ARBA00022946"/>
    </source>
</evidence>
<evidence type="ECO:0000256" key="9">
    <source>
        <dbReference type="ARBA" id="ARBA00038897"/>
    </source>
</evidence>
<dbReference type="GeneID" id="9466116"/>
<dbReference type="GO" id="GO:0008720">
    <property type="term" value="F:D-lactate dehydrogenase (NAD+) activity"/>
    <property type="evidence" value="ECO:0007669"/>
    <property type="project" value="TreeGrafter"/>
</dbReference>
<evidence type="ECO:0000256" key="3">
    <source>
        <dbReference type="ARBA" id="ARBA00008000"/>
    </source>
</evidence>
<keyword evidence="6" id="KW-0809">Transit peptide</keyword>
<dbReference type="VEuPathDB" id="FungiDB:PITG_05555"/>
<evidence type="ECO:0000259" key="10">
    <source>
        <dbReference type="PROSITE" id="PS51387"/>
    </source>
</evidence>
<proteinExistence type="inferred from homology"/>
<dbReference type="FunFam" id="3.30.465.10:FF:000056">
    <property type="entry name" value="Uncharacterized protein"/>
    <property type="match status" value="1"/>
</dbReference>
<dbReference type="GO" id="GO:0071949">
    <property type="term" value="F:FAD binding"/>
    <property type="evidence" value="ECO:0007669"/>
    <property type="project" value="InterPro"/>
</dbReference>
<dbReference type="GO" id="GO:0005739">
    <property type="term" value="C:mitochondrion"/>
    <property type="evidence" value="ECO:0007669"/>
    <property type="project" value="UniProtKB-SubCell"/>
</dbReference>
<dbReference type="Proteomes" id="UP000006643">
    <property type="component" value="Unassembled WGS sequence"/>
</dbReference>
<comment type="similarity">
    <text evidence="3">Belongs to the FAD-binding oxidoreductase/transferase type 4 family.</text>
</comment>
<dbReference type="InParanoid" id="D0N338"/>
<evidence type="ECO:0000256" key="2">
    <source>
        <dbReference type="ARBA" id="ARBA00004173"/>
    </source>
</evidence>
<dbReference type="SUPFAM" id="SSF55103">
    <property type="entry name" value="FAD-linked oxidases, C-terminal domain"/>
    <property type="match status" value="1"/>
</dbReference>
<dbReference type="Pfam" id="PF01565">
    <property type="entry name" value="FAD_binding_4"/>
    <property type="match status" value="1"/>
</dbReference>
<dbReference type="GO" id="GO:0004458">
    <property type="term" value="F:D-lactate dehydrogenase (cytochrome) activity"/>
    <property type="evidence" value="ECO:0007669"/>
    <property type="project" value="UniProtKB-EC"/>
</dbReference>
<dbReference type="EC" id="1.1.2.4" evidence="9"/>
<accession>D0N338</accession>
<dbReference type="InterPro" id="IPR004113">
    <property type="entry name" value="FAD-bd_oxidored_4_C"/>
</dbReference>
<dbReference type="OrthoDB" id="5332616at2759"/>
<dbReference type="InterPro" id="IPR006094">
    <property type="entry name" value="Oxid_FAD_bind_N"/>
</dbReference>
<dbReference type="EMBL" id="DS028124">
    <property type="protein sequence ID" value="EEY69330.1"/>
    <property type="molecule type" value="Genomic_DNA"/>
</dbReference>
<dbReference type="PANTHER" id="PTHR11748:SF111">
    <property type="entry name" value="D-LACTATE DEHYDROGENASE, MITOCHONDRIAL-RELATED"/>
    <property type="match status" value="1"/>
</dbReference>
<dbReference type="KEGG" id="pif:PITG_05555"/>
<dbReference type="PANTHER" id="PTHR11748">
    <property type="entry name" value="D-LACTATE DEHYDROGENASE"/>
    <property type="match status" value="1"/>
</dbReference>
<dbReference type="PROSITE" id="PS51387">
    <property type="entry name" value="FAD_PCMH"/>
    <property type="match status" value="1"/>
</dbReference>
<comment type="subcellular location">
    <subcellularLocation>
        <location evidence="2">Mitochondrion</location>
    </subcellularLocation>
</comment>
<dbReference type="InterPro" id="IPR016166">
    <property type="entry name" value="FAD-bd_PCMH"/>
</dbReference>
<keyword evidence="8" id="KW-0496">Mitochondrion</keyword>
<gene>
    <name evidence="11" type="ORF">PITG_05555</name>
</gene>
<reference evidence="12" key="1">
    <citation type="journal article" date="2009" name="Nature">
        <title>Genome sequence and analysis of the Irish potato famine pathogen Phytophthora infestans.</title>
        <authorList>
            <consortium name="The Broad Institute Genome Sequencing Platform"/>
            <person name="Haas B.J."/>
            <person name="Kamoun S."/>
            <person name="Zody M.C."/>
            <person name="Jiang R.H."/>
            <person name="Handsaker R.E."/>
            <person name="Cano L.M."/>
            <person name="Grabherr M."/>
            <person name="Kodira C.D."/>
            <person name="Raffaele S."/>
            <person name="Torto-Alalibo T."/>
            <person name="Bozkurt T.O."/>
            <person name="Ah-Fong A.M."/>
            <person name="Alvarado L."/>
            <person name="Anderson V.L."/>
            <person name="Armstrong M.R."/>
            <person name="Avrova A."/>
            <person name="Baxter L."/>
            <person name="Beynon J."/>
            <person name="Boevink P.C."/>
            <person name="Bollmann S.R."/>
            <person name="Bos J.I."/>
            <person name="Bulone V."/>
            <person name="Cai G."/>
            <person name="Cakir C."/>
            <person name="Carrington J.C."/>
            <person name="Chawner M."/>
            <person name="Conti L."/>
            <person name="Costanzo S."/>
            <person name="Ewan R."/>
            <person name="Fahlgren N."/>
            <person name="Fischbach M.A."/>
            <person name="Fugelstad J."/>
            <person name="Gilroy E.M."/>
            <person name="Gnerre S."/>
            <person name="Green P.J."/>
            <person name="Grenville-Briggs L.J."/>
            <person name="Griffith J."/>
            <person name="Grunwald N.J."/>
            <person name="Horn K."/>
            <person name="Horner N.R."/>
            <person name="Hu C.H."/>
            <person name="Huitema E."/>
            <person name="Jeong D.H."/>
            <person name="Jones A.M."/>
            <person name="Jones J.D."/>
            <person name="Jones R.W."/>
            <person name="Karlsson E.K."/>
            <person name="Kunjeti S.G."/>
            <person name="Lamour K."/>
            <person name="Liu Z."/>
            <person name="Ma L."/>
            <person name="Maclean D."/>
            <person name="Chibucos M.C."/>
            <person name="McDonald H."/>
            <person name="McWalters J."/>
            <person name="Meijer H.J."/>
            <person name="Morgan W."/>
            <person name="Morris P.F."/>
            <person name="Munro C.A."/>
            <person name="O'Neill K."/>
            <person name="Ospina-Giraldo M."/>
            <person name="Pinzon A."/>
            <person name="Pritchard L."/>
            <person name="Ramsahoye B."/>
            <person name="Ren Q."/>
            <person name="Restrepo S."/>
            <person name="Roy S."/>
            <person name="Sadanandom A."/>
            <person name="Savidor A."/>
            <person name="Schornack S."/>
            <person name="Schwartz D.C."/>
            <person name="Schumann U.D."/>
            <person name="Schwessinger B."/>
            <person name="Seyer L."/>
            <person name="Sharpe T."/>
            <person name="Silvar C."/>
            <person name="Song J."/>
            <person name="Studholme D.J."/>
            <person name="Sykes S."/>
            <person name="Thines M."/>
            <person name="van de Vondervoort P.J."/>
            <person name="Phuntumart V."/>
            <person name="Wawra S."/>
            <person name="Weide R."/>
            <person name="Win J."/>
            <person name="Young C."/>
            <person name="Zhou S."/>
            <person name="Fry W."/>
            <person name="Meyers B.C."/>
            <person name="van West P."/>
            <person name="Ristaino J."/>
            <person name="Govers F."/>
            <person name="Birch P.R."/>
            <person name="Whisson S.C."/>
            <person name="Judelson H.S."/>
            <person name="Nusbaum C."/>
        </authorList>
    </citation>
    <scope>NUCLEOTIDE SEQUENCE [LARGE SCALE GENOMIC DNA]</scope>
    <source>
        <strain evidence="12">T30-4</strain>
    </source>
</reference>
<keyword evidence="4" id="KW-0285">Flavoprotein</keyword>
<keyword evidence="5" id="KW-0274">FAD</keyword>
<evidence type="ECO:0000256" key="4">
    <source>
        <dbReference type="ARBA" id="ARBA00022630"/>
    </source>
</evidence>
<feature type="domain" description="FAD-binding PCMH-type" evidence="10">
    <location>
        <begin position="25"/>
        <end position="225"/>
    </location>
</feature>
<dbReference type="Gene3D" id="3.30.70.2190">
    <property type="match status" value="1"/>
</dbReference>
<evidence type="ECO:0000256" key="8">
    <source>
        <dbReference type="ARBA" id="ARBA00023128"/>
    </source>
</evidence>
<evidence type="ECO:0000313" key="11">
    <source>
        <dbReference type="EMBL" id="EEY69330.1"/>
    </source>
</evidence>
<evidence type="ECO:0000256" key="1">
    <source>
        <dbReference type="ARBA" id="ARBA00001974"/>
    </source>
</evidence>
<protein>
    <recommendedName>
        <fullName evidence="9">D-lactate dehydrogenase (cytochrome)</fullName>
        <ecNumber evidence="9">1.1.2.4</ecNumber>
    </recommendedName>
</protein>
<dbReference type="OMA" id="WSTIGGN"/>
<dbReference type="InterPro" id="IPR036318">
    <property type="entry name" value="FAD-bd_PCMH-like_sf"/>
</dbReference>
<organism evidence="11 12">
    <name type="scientific">Phytophthora infestans (strain T30-4)</name>
    <name type="common">Potato late blight agent</name>
    <dbReference type="NCBI Taxonomy" id="403677"/>
    <lineage>
        <taxon>Eukaryota</taxon>
        <taxon>Sar</taxon>
        <taxon>Stramenopiles</taxon>
        <taxon>Oomycota</taxon>
        <taxon>Peronosporomycetes</taxon>
        <taxon>Peronosporales</taxon>
        <taxon>Peronosporaceae</taxon>
        <taxon>Phytophthora</taxon>
    </lineage>
</organism>
<dbReference type="STRING" id="403677.D0N338"/>
<dbReference type="GO" id="GO:1903457">
    <property type="term" value="P:lactate catabolic process"/>
    <property type="evidence" value="ECO:0007669"/>
    <property type="project" value="TreeGrafter"/>
</dbReference>
<evidence type="ECO:0000256" key="5">
    <source>
        <dbReference type="ARBA" id="ARBA00022827"/>
    </source>
</evidence>
<dbReference type="InterPro" id="IPR016164">
    <property type="entry name" value="FAD-linked_Oxase-like_C"/>
</dbReference>